<reference evidence="2" key="1">
    <citation type="submission" date="2021-02" db="EMBL/GenBank/DDBJ databases">
        <authorList>
            <person name="Nowell W R."/>
        </authorList>
    </citation>
    <scope>NUCLEOTIDE SEQUENCE</scope>
</reference>
<dbReference type="Proteomes" id="UP000676336">
    <property type="component" value="Unassembled WGS sequence"/>
</dbReference>
<organism evidence="2 3">
    <name type="scientific">Rotaria magnacalcarata</name>
    <dbReference type="NCBI Taxonomy" id="392030"/>
    <lineage>
        <taxon>Eukaryota</taxon>
        <taxon>Metazoa</taxon>
        <taxon>Spiralia</taxon>
        <taxon>Gnathifera</taxon>
        <taxon>Rotifera</taxon>
        <taxon>Eurotatoria</taxon>
        <taxon>Bdelloidea</taxon>
        <taxon>Philodinida</taxon>
        <taxon>Philodinidae</taxon>
        <taxon>Rotaria</taxon>
    </lineage>
</organism>
<comment type="caution">
    <text evidence="2">The sequence shown here is derived from an EMBL/GenBank/DDBJ whole genome shotgun (WGS) entry which is preliminary data.</text>
</comment>
<name>A0A8S2SB92_9BILA</name>
<dbReference type="EMBL" id="CAJOBI010021705">
    <property type="protein sequence ID" value="CAF4220691.1"/>
    <property type="molecule type" value="Genomic_DNA"/>
</dbReference>
<evidence type="ECO:0000313" key="2">
    <source>
        <dbReference type="EMBL" id="CAF4220691.1"/>
    </source>
</evidence>
<proteinExistence type="predicted"/>
<feature type="compositionally biased region" description="Acidic residues" evidence="1">
    <location>
        <begin position="37"/>
        <end position="67"/>
    </location>
</feature>
<evidence type="ECO:0000313" key="3">
    <source>
        <dbReference type="Proteomes" id="UP000676336"/>
    </source>
</evidence>
<feature type="region of interest" description="Disordered" evidence="1">
    <location>
        <begin position="37"/>
        <end position="68"/>
    </location>
</feature>
<accession>A0A8S2SB92</accession>
<gene>
    <name evidence="2" type="ORF">SMN809_LOCUS22708</name>
</gene>
<evidence type="ECO:0000256" key="1">
    <source>
        <dbReference type="SAM" id="MobiDB-lite"/>
    </source>
</evidence>
<protein>
    <submittedName>
        <fullName evidence="2">Uncharacterized protein</fullName>
    </submittedName>
</protein>
<feature type="non-terminal residue" evidence="2">
    <location>
        <position position="1"/>
    </location>
</feature>
<dbReference type="AlphaFoldDB" id="A0A8S2SB92"/>
<sequence>GITVVDFEEEEESVLVFICNLLNSSVTNEVELVEDELGDNNDNVLELDEERDELLPDEDEESDDEECERVVDFERLKL</sequence>